<accession>A0A178IBS7</accession>
<keyword evidence="1" id="KW-0472">Membrane</keyword>
<dbReference type="InterPro" id="IPR021762">
    <property type="entry name" value="DUF3325"/>
</dbReference>
<keyword evidence="2" id="KW-0732">Signal</keyword>
<dbReference type="STRING" id="1184151.AW736_23220"/>
<feature type="signal peptide" evidence="2">
    <location>
        <begin position="1"/>
        <end position="18"/>
    </location>
</feature>
<keyword evidence="4" id="KW-1185">Reference proteome</keyword>
<organism evidence="3 4">
    <name type="scientific">Termitidicoccus mucosus</name>
    <dbReference type="NCBI Taxonomy" id="1184151"/>
    <lineage>
        <taxon>Bacteria</taxon>
        <taxon>Pseudomonadati</taxon>
        <taxon>Verrucomicrobiota</taxon>
        <taxon>Opitutia</taxon>
        <taxon>Opitutales</taxon>
        <taxon>Opitutaceae</taxon>
        <taxon>Termitidicoccus</taxon>
    </lineage>
</organism>
<dbReference type="EMBL" id="LRRQ01000171">
    <property type="protein sequence ID" value="OAM87474.1"/>
    <property type="molecule type" value="Genomic_DNA"/>
</dbReference>
<gene>
    <name evidence="3" type="ORF">AW736_23220</name>
</gene>
<reference evidence="3 4" key="1">
    <citation type="submission" date="2016-01" db="EMBL/GenBank/DDBJ databases">
        <title>High potential of lignocellulose degradation of a new Verrucomicrobia species.</title>
        <authorList>
            <person name="Wang Y."/>
            <person name="Shi Y."/>
            <person name="Qiu Z."/>
            <person name="Liu S."/>
            <person name="Yang H."/>
        </authorList>
    </citation>
    <scope>NUCLEOTIDE SEQUENCE [LARGE SCALE GENOMIC DNA]</scope>
    <source>
        <strain evidence="3 4">TSB47</strain>
    </source>
</reference>
<evidence type="ECO:0000313" key="4">
    <source>
        <dbReference type="Proteomes" id="UP000078486"/>
    </source>
</evidence>
<keyword evidence="1" id="KW-1133">Transmembrane helix</keyword>
<keyword evidence="1" id="KW-0812">Transmembrane</keyword>
<dbReference type="RefSeq" id="WP_068772669.1">
    <property type="nucleotide sequence ID" value="NZ_CP109796.1"/>
</dbReference>
<sequence length="118" mass="12383">MLTLVFLSLAFAATNALALAMAAHHHAAFPRFPRANPRIARRRLVLRIAGWLFLALAVLSATLAHGLALGLVWALAALSSAGLATTLLLTYAPRTVPFFLCAAPPVAAVGWVFAANAL</sequence>
<feature type="chain" id="PRO_5008088566" description="DUF3325 domain-containing protein" evidence="2">
    <location>
        <begin position="19"/>
        <end position="118"/>
    </location>
</feature>
<feature type="transmembrane region" description="Helical" evidence="1">
    <location>
        <begin position="71"/>
        <end position="91"/>
    </location>
</feature>
<evidence type="ECO:0008006" key="5">
    <source>
        <dbReference type="Google" id="ProtNLM"/>
    </source>
</evidence>
<proteinExistence type="predicted"/>
<evidence type="ECO:0000313" key="3">
    <source>
        <dbReference type="EMBL" id="OAM87474.1"/>
    </source>
</evidence>
<name>A0A178IBS7_9BACT</name>
<comment type="caution">
    <text evidence="3">The sequence shown here is derived from an EMBL/GenBank/DDBJ whole genome shotgun (WGS) entry which is preliminary data.</text>
</comment>
<evidence type="ECO:0000256" key="2">
    <source>
        <dbReference type="SAM" id="SignalP"/>
    </source>
</evidence>
<protein>
    <recommendedName>
        <fullName evidence="5">DUF3325 domain-containing protein</fullName>
    </recommendedName>
</protein>
<evidence type="ECO:0000256" key="1">
    <source>
        <dbReference type="SAM" id="Phobius"/>
    </source>
</evidence>
<dbReference type="Pfam" id="PF11804">
    <property type="entry name" value="DUF3325"/>
    <property type="match status" value="1"/>
</dbReference>
<feature type="transmembrane region" description="Helical" evidence="1">
    <location>
        <begin position="97"/>
        <end position="117"/>
    </location>
</feature>
<dbReference type="AlphaFoldDB" id="A0A178IBS7"/>
<feature type="transmembrane region" description="Helical" evidence="1">
    <location>
        <begin position="44"/>
        <end position="64"/>
    </location>
</feature>
<dbReference type="Proteomes" id="UP000078486">
    <property type="component" value="Unassembled WGS sequence"/>
</dbReference>